<evidence type="ECO:0000256" key="1">
    <source>
        <dbReference type="ARBA" id="ARBA00004141"/>
    </source>
</evidence>
<dbReference type="CDD" id="cd07021">
    <property type="entry name" value="Clp_protease_NfeD_like"/>
    <property type="match status" value="1"/>
</dbReference>
<comment type="subcellular location">
    <subcellularLocation>
        <location evidence="1">Membrane</location>
        <topology evidence="1">Multi-pass membrane protein</topology>
    </subcellularLocation>
</comment>
<dbReference type="Pfam" id="PF24961">
    <property type="entry name" value="NfeD_membrane"/>
    <property type="match status" value="1"/>
</dbReference>
<dbReference type="InterPro" id="IPR056738">
    <property type="entry name" value="NfeD1b_N"/>
</dbReference>
<keyword evidence="3 5" id="KW-1133">Transmembrane helix</keyword>
<evidence type="ECO:0000256" key="3">
    <source>
        <dbReference type="ARBA" id="ARBA00022989"/>
    </source>
</evidence>
<dbReference type="SUPFAM" id="SSF52096">
    <property type="entry name" value="ClpP/crotonase"/>
    <property type="match status" value="1"/>
</dbReference>
<evidence type="ECO:0000259" key="8">
    <source>
        <dbReference type="Pfam" id="PF25145"/>
    </source>
</evidence>
<evidence type="ECO:0000256" key="4">
    <source>
        <dbReference type="ARBA" id="ARBA00023136"/>
    </source>
</evidence>
<name>A0ABV5J654_9BACT</name>
<feature type="transmembrane region" description="Helical" evidence="5">
    <location>
        <begin position="21"/>
        <end position="40"/>
    </location>
</feature>
<dbReference type="SUPFAM" id="SSF141322">
    <property type="entry name" value="NfeD domain-like"/>
    <property type="match status" value="1"/>
</dbReference>
<dbReference type="Proteomes" id="UP001589654">
    <property type="component" value="Unassembled WGS sequence"/>
</dbReference>
<evidence type="ECO:0000313" key="9">
    <source>
        <dbReference type="EMBL" id="MFB9212308.1"/>
    </source>
</evidence>
<dbReference type="Pfam" id="PF01957">
    <property type="entry name" value="NfeD"/>
    <property type="match status" value="1"/>
</dbReference>
<dbReference type="EMBL" id="JBHMEW010000060">
    <property type="protein sequence ID" value="MFB9212308.1"/>
    <property type="molecule type" value="Genomic_DNA"/>
</dbReference>
<dbReference type="InterPro" id="IPR056739">
    <property type="entry name" value="NfeD_membrane"/>
</dbReference>
<feature type="transmembrane region" description="Helical" evidence="5">
    <location>
        <begin position="360"/>
        <end position="382"/>
    </location>
</feature>
<keyword evidence="2 5" id="KW-0812">Transmembrane</keyword>
<dbReference type="Pfam" id="PF25145">
    <property type="entry name" value="NfeD1b_N"/>
    <property type="match status" value="1"/>
</dbReference>
<dbReference type="Gene3D" id="2.40.50.140">
    <property type="entry name" value="Nucleic acid-binding proteins"/>
    <property type="match status" value="1"/>
</dbReference>
<feature type="domain" description="NfeD1b N-terminal" evidence="8">
    <location>
        <begin position="50"/>
        <end position="235"/>
    </location>
</feature>
<feature type="transmembrane region" description="Helical" evidence="5">
    <location>
        <begin position="276"/>
        <end position="296"/>
    </location>
</feature>
<protein>
    <submittedName>
        <fullName evidence="9">Nodulation protein NfeD</fullName>
    </submittedName>
</protein>
<reference evidence="9 10" key="1">
    <citation type="submission" date="2024-09" db="EMBL/GenBank/DDBJ databases">
        <authorList>
            <person name="Sun Q."/>
            <person name="Mori K."/>
        </authorList>
    </citation>
    <scope>NUCLEOTIDE SEQUENCE [LARGE SCALE GENOMIC DNA]</scope>
    <source>
        <strain evidence="9 10">CECT 7682</strain>
    </source>
</reference>
<sequence>MKNPKKDKALASKEKSFYQSIKGIFIFLLIPFLCFPYLGYSNQDSTNTKKVYVMEIKDNIDPRMNRKVMLALEDATVQQADFFIIHMDTYGGAVNDADDIRTRILEAPIPTMVFIDKDAASAGALISIACDSIYMAPGASIGAATVVMGGGGEAAPDKYQSYMRSMMRSTAEANGRNPKIAEAMVDENIEVEGISEKGSVITFSVSEALKYGFCEAQVNSIDEIIQRQTVGNYEVISYHQTPIEGIIAFFLNPAVSGFLILIIFAGIYFEIQTPGVGFPLAAATLAVILYFIPYYLTGLAENWEVFVFFLGIILLGLELFVVPGFGVLGILGIIGILTGLTLGMIPNDIFDFTFVPSGELFIALVTVVLSAIIAVTLIFIMAPKVNQWKAFSHIALADIQSKKEGYTSSWYTEDLVGKEGVTQTRLMPSGKIIVEDEVYDAHSRGEFIDKGEKIKVISAEGTSLRVKKII</sequence>
<dbReference type="InterPro" id="IPR052165">
    <property type="entry name" value="Membrane_assoc_protease"/>
</dbReference>
<feature type="domain" description="NfeD-like C-terminal" evidence="6">
    <location>
        <begin position="413"/>
        <end position="468"/>
    </location>
</feature>
<dbReference type="PANTHER" id="PTHR33507">
    <property type="entry name" value="INNER MEMBRANE PROTEIN YBBJ"/>
    <property type="match status" value="1"/>
</dbReference>
<gene>
    <name evidence="9" type="ORF">ACFFUR_10875</name>
</gene>
<organism evidence="9 10">
    <name type="scientific">Echinicola jeungdonensis</name>
    <dbReference type="NCBI Taxonomy" id="709343"/>
    <lineage>
        <taxon>Bacteria</taxon>
        <taxon>Pseudomonadati</taxon>
        <taxon>Bacteroidota</taxon>
        <taxon>Cytophagia</taxon>
        <taxon>Cytophagales</taxon>
        <taxon>Cyclobacteriaceae</taxon>
        <taxon>Echinicola</taxon>
    </lineage>
</organism>
<dbReference type="InterPro" id="IPR012340">
    <property type="entry name" value="NA-bd_OB-fold"/>
</dbReference>
<evidence type="ECO:0000256" key="5">
    <source>
        <dbReference type="SAM" id="Phobius"/>
    </source>
</evidence>
<dbReference type="InterPro" id="IPR029045">
    <property type="entry name" value="ClpP/crotonase-like_dom_sf"/>
</dbReference>
<evidence type="ECO:0000256" key="2">
    <source>
        <dbReference type="ARBA" id="ARBA00022692"/>
    </source>
</evidence>
<evidence type="ECO:0000259" key="7">
    <source>
        <dbReference type="Pfam" id="PF24961"/>
    </source>
</evidence>
<evidence type="ECO:0000313" key="10">
    <source>
        <dbReference type="Proteomes" id="UP001589654"/>
    </source>
</evidence>
<feature type="domain" description="NfeD integral membrane" evidence="7">
    <location>
        <begin position="255"/>
        <end position="381"/>
    </location>
</feature>
<feature type="transmembrane region" description="Helical" evidence="5">
    <location>
        <begin position="246"/>
        <end position="269"/>
    </location>
</feature>
<dbReference type="InterPro" id="IPR002810">
    <property type="entry name" value="NfeD-like_C"/>
</dbReference>
<dbReference type="RefSeq" id="WP_290248331.1">
    <property type="nucleotide sequence ID" value="NZ_JAUFQT010000001.1"/>
</dbReference>
<keyword evidence="4 5" id="KW-0472">Membrane</keyword>
<dbReference type="Gene3D" id="3.90.226.10">
    <property type="entry name" value="2-enoyl-CoA Hydratase, Chain A, domain 1"/>
    <property type="match status" value="1"/>
</dbReference>
<keyword evidence="10" id="KW-1185">Reference proteome</keyword>
<proteinExistence type="predicted"/>
<comment type="caution">
    <text evidence="9">The sequence shown here is derived from an EMBL/GenBank/DDBJ whole genome shotgun (WGS) entry which is preliminary data.</text>
</comment>
<evidence type="ECO:0000259" key="6">
    <source>
        <dbReference type="Pfam" id="PF01957"/>
    </source>
</evidence>
<feature type="transmembrane region" description="Helical" evidence="5">
    <location>
        <begin position="302"/>
        <end position="320"/>
    </location>
</feature>
<dbReference type="PANTHER" id="PTHR33507:SF3">
    <property type="entry name" value="INNER MEMBRANE PROTEIN YBBJ"/>
    <property type="match status" value="1"/>
</dbReference>
<accession>A0ABV5J654</accession>